<feature type="binding site" evidence="11">
    <location>
        <position position="149"/>
    </location>
    <ligand>
        <name>ATP</name>
        <dbReference type="ChEBI" id="CHEBI:30616"/>
    </ligand>
</feature>
<evidence type="ECO:0000259" key="12">
    <source>
        <dbReference type="Pfam" id="PF00696"/>
    </source>
</evidence>
<keyword evidence="14" id="KW-1185">Reference proteome</keyword>
<reference evidence="13 14" key="1">
    <citation type="journal article" date="2015" name="Int. J. Syst. Evol. Microbiol.">
        <title>Methanoculleus sediminis sp. nov., a methanogen from sediments near a submarine mud volcano.</title>
        <authorList>
            <person name="Chen S.C."/>
            <person name="Chen M.F."/>
            <person name="Lai M.C."/>
            <person name="Weng C.Y."/>
            <person name="Wu S.Y."/>
            <person name="Lin S."/>
            <person name="Yang T.F."/>
            <person name="Chen P.C."/>
        </authorList>
    </citation>
    <scope>NUCLEOTIDE SEQUENCE [LARGE SCALE GENOMIC DNA]</scope>
    <source>
        <strain evidence="13 14">S3Fa</strain>
    </source>
</reference>
<dbReference type="GO" id="GO:0006225">
    <property type="term" value="P:UDP biosynthetic process"/>
    <property type="evidence" value="ECO:0007669"/>
    <property type="project" value="TreeGrafter"/>
</dbReference>
<dbReference type="InterPro" id="IPR036393">
    <property type="entry name" value="AceGlu_kinase-like_sf"/>
</dbReference>
<organism evidence="13 14">
    <name type="scientific">Methanoculleus sediminis</name>
    <dbReference type="NCBI Taxonomy" id="1550566"/>
    <lineage>
        <taxon>Archaea</taxon>
        <taxon>Methanobacteriati</taxon>
        <taxon>Methanobacteriota</taxon>
        <taxon>Stenosarchaea group</taxon>
        <taxon>Methanomicrobia</taxon>
        <taxon>Methanomicrobiales</taxon>
        <taxon>Methanomicrobiaceae</taxon>
        <taxon>Methanoculleus</taxon>
    </lineage>
</organism>
<dbReference type="Pfam" id="PF00696">
    <property type="entry name" value="AA_kinase"/>
    <property type="match status" value="1"/>
</dbReference>
<dbReference type="PANTHER" id="PTHR42833:SF4">
    <property type="entry name" value="URIDYLATE KINASE PUMPKIN, CHLOROPLASTIC"/>
    <property type="match status" value="1"/>
</dbReference>
<comment type="function">
    <text evidence="11">Catalyzes the reversible phosphorylation of UMP to UDP.</text>
</comment>
<dbReference type="EMBL" id="JXOJ01000005">
    <property type="protein sequence ID" value="KLK87613.1"/>
    <property type="molecule type" value="Genomic_DNA"/>
</dbReference>
<dbReference type="InterPro" id="IPR011817">
    <property type="entry name" value="Uridylate_kinase"/>
</dbReference>
<dbReference type="Gene3D" id="3.40.1160.10">
    <property type="entry name" value="Acetylglutamate kinase-like"/>
    <property type="match status" value="1"/>
</dbReference>
<dbReference type="PIRSF" id="PIRSF005650">
    <property type="entry name" value="Uridylate_kin"/>
    <property type="match status" value="1"/>
</dbReference>
<comment type="caution">
    <text evidence="13">The sequence shown here is derived from an EMBL/GenBank/DDBJ whole genome shotgun (WGS) entry which is preliminary data.</text>
</comment>
<dbReference type="SUPFAM" id="SSF53633">
    <property type="entry name" value="Carbamate kinase-like"/>
    <property type="match status" value="1"/>
</dbReference>
<evidence type="ECO:0000313" key="14">
    <source>
        <dbReference type="Proteomes" id="UP000035301"/>
    </source>
</evidence>
<dbReference type="RefSeq" id="WP_048184876.1">
    <property type="nucleotide sequence ID" value="NZ_JXOJ01000005.1"/>
</dbReference>
<feature type="binding site" evidence="11">
    <location>
        <position position="45"/>
    </location>
    <ligand>
        <name>ATP</name>
        <dbReference type="ChEBI" id="CHEBI:30616"/>
    </ligand>
</feature>
<evidence type="ECO:0000256" key="6">
    <source>
        <dbReference type="ARBA" id="ARBA00022741"/>
    </source>
</evidence>
<keyword evidence="7 11" id="KW-0418">Kinase</keyword>
<dbReference type="STRING" id="1550566.SZ63_09935"/>
<comment type="caution">
    <text evidence="11">Lacks conserved residue(s) required for the propagation of feature annotation.</text>
</comment>
<feature type="domain" description="Aspartate/glutamate/uridylate kinase" evidence="12">
    <location>
        <begin position="2"/>
        <end position="202"/>
    </location>
</feature>
<dbReference type="CDD" id="cd04253">
    <property type="entry name" value="AAK_UMPK-PyrH-Pf"/>
    <property type="match status" value="1"/>
</dbReference>
<dbReference type="GO" id="GO:0005524">
    <property type="term" value="F:ATP binding"/>
    <property type="evidence" value="ECO:0007669"/>
    <property type="project" value="UniProtKB-KW"/>
</dbReference>
<dbReference type="PATRIC" id="fig|1550566.3.peg.2164"/>
<dbReference type="EC" id="2.7.4.22" evidence="11"/>
<keyword evidence="9 11" id="KW-0665">Pyrimidine biosynthesis</keyword>
<dbReference type="NCBIfam" id="TIGR02076">
    <property type="entry name" value="pyrH_arch"/>
    <property type="match status" value="1"/>
</dbReference>
<dbReference type="GO" id="GO:0033862">
    <property type="term" value="F:UMP kinase activity"/>
    <property type="evidence" value="ECO:0007669"/>
    <property type="project" value="UniProtKB-EC"/>
</dbReference>
<dbReference type="InterPro" id="IPR011818">
    <property type="entry name" value="Uridylate_kinase_arch/spir"/>
</dbReference>
<keyword evidence="4 11" id="KW-0963">Cytoplasm</keyword>
<evidence type="ECO:0000256" key="11">
    <source>
        <dbReference type="HAMAP-Rule" id="MF_01220"/>
    </source>
</evidence>
<dbReference type="InterPro" id="IPR001048">
    <property type="entry name" value="Asp/Glu/Uridylate_kinase"/>
</dbReference>
<evidence type="ECO:0000256" key="8">
    <source>
        <dbReference type="ARBA" id="ARBA00022840"/>
    </source>
</evidence>
<comment type="catalytic activity">
    <reaction evidence="10 11">
        <text>UMP + ATP = UDP + ADP</text>
        <dbReference type="Rhea" id="RHEA:24400"/>
        <dbReference type="ChEBI" id="CHEBI:30616"/>
        <dbReference type="ChEBI" id="CHEBI:57865"/>
        <dbReference type="ChEBI" id="CHEBI:58223"/>
        <dbReference type="ChEBI" id="CHEBI:456216"/>
        <dbReference type="EC" id="2.7.4.22"/>
    </reaction>
</comment>
<evidence type="ECO:0000256" key="7">
    <source>
        <dbReference type="ARBA" id="ARBA00022777"/>
    </source>
</evidence>
<dbReference type="Proteomes" id="UP000035301">
    <property type="component" value="Unassembled WGS sequence"/>
</dbReference>
<keyword evidence="8 11" id="KW-0067">ATP-binding</keyword>
<comment type="activity regulation">
    <text evidence="11">Inhibited by UTP.</text>
</comment>
<accession>A0A0H1QXE9</accession>
<comment type="pathway">
    <text evidence="2 11">Pyrimidine metabolism; CTP biosynthesis via de novo pathway; UDP from UMP (UMPK route): step 1/1.</text>
</comment>
<feature type="binding site" evidence="11">
    <location>
        <position position="49"/>
    </location>
    <ligand>
        <name>ATP</name>
        <dbReference type="ChEBI" id="CHEBI:30616"/>
    </ligand>
</feature>
<dbReference type="HAMAP" id="MF_01220_A">
    <property type="entry name" value="PyrH_A"/>
    <property type="match status" value="1"/>
</dbReference>
<evidence type="ECO:0000313" key="13">
    <source>
        <dbReference type="EMBL" id="KLK87613.1"/>
    </source>
</evidence>
<gene>
    <name evidence="11" type="primary">pyrH</name>
    <name evidence="13" type="ORF">SZ63_09935</name>
</gene>
<proteinExistence type="inferred from homology"/>
<keyword evidence="5 11" id="KW-0808">Transferase</keyword>
<dbReference type="GO" id="GO:0044210">
    <property type="term" value="P:'de novo' CTP biosynthetic process"/>
    <property type="evidence" value="ECO:0007669"/>
    <property type="project" value="UniProtKB-UniRule"/>
</dbReference>
<evidence type="ECO:0000256" key="4">
    <source>
        <dbReference type="ARBA" id="ARBA00022490"/>
    </source>
</evidence>
<dbReference type="UniPathway" id="UPA00159">
    <property type="reaction ID" value="UER00275"/>
</dbReference>
<dbReference type="AlphaFoldDB" id="A0A0H1QXE9"/>
<evidence type="ECO:0000256" key="1">
    <source>
        <dbReference type="ARBA" id="ARBA00004496"/>
    </source>
</evidence>
<evidence type="ECO:0000256" key="9">
    <source>
        <dbReference type="ARBA" id="ARBA00022975"/>
    </source>
</evidence>
<name>A0A0H1QXE9_9EURY</name>
<evidence type="ECO:0000256" key="3">
    <source>
        <dbReference type="ARBA" id="ARBA00007614"/>
    </source>
</evidence>
<comment type="subcellular location">
    <subcellularLocation>
        <location evidence="1 11">Cytoplasm</location>
    </subcellularLocation>
</comment>
<feature type="binding site" evidence="11">
    <location>
        <position position="66"/>
    </location>
    <ligand>
        <name>UMP</name>
        <dbReference type="ChEBI" id="CHEBI:57865"/>
    </ligand>
</feature>
<feature type="binding site" evidence="11">
    <location>
        <begin position="114"/>
        <end position="120"/>
    </location>
    <ligand>
        <name>UMP</name>
        <dbReference type="ChEBI" id="CHEBI:57865"/>
    </ligand>
</feature>
<feature type="binding site" evidence="11">
    <location>
        <position position="44"/>
    </location>
    <ligand>
        <name>UMP</name>
        <dbReference type="ChEBI" id="CHEBI:57865"/>
    </ligand>
</feature>
<feature type="binding site" evidence="11">
    <location>
        <position position="140"/>
    </location>
    <ligand>
        <name>ATP</name>
        <dbReference type="ChEBI" id="CHEBI:30616"/>
    </ligand>
</feature>
<evidence type="ECO:0000256" key="10">
    <source>
        <dbReference type="ARBA" id="ARBA00047767"/>
    </source>
</evidence>
<evidence type="ECO:0000256" key="2">
    <source>
        <dbReference type="ARBA" id="ARBA00004791"/>
    </source>
</evidence>
<comment type="similarity">
    <text evidence="3 11">Belongs to the UMP kinase family.</text>
</comment>
<protein>
    <recommendedName>
        <fullName evidence="11">Uridylate kinase</fullName>
        <shortName evidence="11">UK</shortName>
        <ecNumber evidence="11">2.7.4.22</ecNumber>
    </recommendedName>
    <alternativeName>
        <fullName evidence="11">Uridine monophosphate kinase</fullName>
        <shortName evidence="11">UMP kinase</shortName>
        <shortName evidence="11">UMPK</shortName>
    </alternativeName>
</protein>
<evidence type="ECO:0000256" key="5">
    <source>
        <dbReference type="ARBA" id="ARBA00022679"/>
    </source>
</evidence>
<keyword evidence="6 11" id="KW-0547">Nucleotide-binding</keyword>
<feature type="binding site" evidence="11">
    <location>
        <begin position="10"/>
        <end position="11"/>
    </location>
    <ligand>
        <name>ATP</name>
        <dbReference type="ChEBI" id="CHEBI:30616"/>
    </ligand>
</feature>
<dbReference type="GO" id="GO:0005737">
    <property type="term" value="C:cytoplasm"/>
    <property type="evidence" value="ECO:0007669"/>
    <property type="project" value="UniProtKB-SubCell"/>
</dbReference>
<comment type="subunit">
    <text evidence="11">Homohexamer.</text>
</comment>
<dbReference type="PANTHER" id="PTHR42833">
    <property type="entry name" value="URIDYLATE KINASE"/>
    <property type="match status" value="1"/>
</dbReference>
<dbReference type="OrthoDB" id="372251at2157"/>
<sequence>MKKIVISLGGSVLVPSLESNNIDRYVSVLKKISGKCRIFVVVGGGGEARRYIGVARSLGAGEAAADELGIMVTRLNARLLIAGLGDAAYPRVAENYTEAQEFAEAGKIVVMGGITPAQTTDAVSAVLAESVGADLLINATSVNGIYSADPKKDAGAVRHERLTPLELLEIITGSRMDAGANTVLDIVAGKVIERSGIPLLVLDGRDPENLYRAIVEGAFVGTVVCEEGSTPLPS</sequence>
<feature type="binding site" evidence="11">
    <location>
        <position position="146"/>
    </location>
    <ligand>
        <name>ATP</name>
        <dbReference type="ChEBI" id="CHEBI:30616"/>
    </ligand>
</feature>